<keyword evidence="2 9" id="KW-1003">Cell membrane</keyword>
<keyword evidence="6 9" id="KW-1133">Transmembrane helix</keyword>
<name>A0ABT5YQG4_9PROT</name>
<organism evidence="12 13">
    <name type="scientific">Aquibaculum arenosum</name>
    <dbReference type="NCBI Taxonomy" id="3032591"/>
    <lineage>
        <taxon>Bacteria</taxon>
        <taxon>Pseudomonadati</taxon>
        <taxon>Pseudomonadota</taxon>
        <taxon>Alphaproteobacteria</taxon>
        <taxon>Rhodospirillales</taxon>
        <taxon>Rhodovibrionaceae</taxon>
        <taxon>Aquibaculum</taxon>
    </lineage>
</organism>
<evidence type="ECO:0000256" key="5">
    <source>
        <dbReference type="ARBA" id="ARBA00022692"/>
    </source>
</evidence>
<feature type="compositionally biased region" description="Basic and acidic residues" evidence="10">
    <location>
        <begin position="1"/>
        <end position="11"/>
    </location>
</feature>
<evidence type="ECO:0000313" key="12">
    <source>
        <dbReference type="EMBL" id="MDF2097213.1"/>
    </source>
</evidence>
<dbReference type="Gene3D" id="3.40.50.11690">
    <property type="entry name" value="Cell division protein FtsQ/DivIB"/>
    <property type="match status" value="1"/>
</dbReference>
<keyword evidence="8 9" id="KW-0131">Cell cycle</keyword>
<dbReference type="Pfam" id="PF08478">
    <property type="entry name" value="POTRA_1"/>
    <property type="match status" value="1"/>
</dbReference>
<dbReference type="Gene3D" id="3.10.20.310">
    <property type="entry name" value="membrane protein fhac"/>
    <property type="match status" value="1"/>
</dbReference>
<feature type="region of interest" description="Disordered" evidence="10">
    <location>
        <begin position="1"/>
        <end position="27"/>
    </location>
</feature>
<evidence type="ECO:0000256" key="8">
    <source>
        <dbReference type="ARBA" id="ARBA00023306"/>
    </source>
</evidence>
<dbReference type="InterPro" id="IPR026579">
    <property type="entry name" value="FtsQ"/>
</dbReference>
<dbReference type="InterPro" id="IPR005548">
    <property type="entry name" value="Cell_div_FtsQ/DivIB_C"/>
</dbReference>
<evidence type="ECO:0000256" key="4">
    <source>
        <dbReference type="ARBA" id="ARBA00022618"/>
    </source>
</evidence>
<dbReference type="Pfam" id="PF03799">
    <property type="entry name" value="FtsQ_DivIB_C"/>
    <property type="match status" value="1"/>
</dbReference>
<evidence type="ECO:0000256" key="10">
    <source>
        <dbReference type="SAM" id="MobiDB-lite"/>
    </source>
</evidence>
<accession>A0ABT5YQG4</accession>
<protein>
    <recommendedName>
        <fullName evidence="9">Cell division protein FtsQ</fullName>
    </recommendedName>
</protein>
<sequence length="292" mass="32534">MRLSRKPDAKQQKGRKAARRTAPKRRWRDSPLAQRALPLLPRAFLVAVVVGSAAWAWSDGLLGRMAKGTENVFWAATVHAGMAVADVTVEGRERSDTTRLLTALGVERGSPILAFDPHAARARVLALPWVSSAEVERRLPDQIHLQLQERRPLALWQRDGRLEVIDQHGEIITSARPGRFINLPLVVGEEAAEEAAELVAILESEPELAERVVAAVWVSQRRWNLHLEGRVEVRLPEKGAAEAWHQFARLDREQGLLDRDVAMVDLRLGDRLVLRTVTGQLPKPPVRGGTDT</sequence>
<dbReference type="InterPro" id="IPR045335">
    <property type="entry name" value="FtsQ_C_sf"/>
</dbReference>
<dbReference type="PROSITE" id="PS51779">
    <property type="entry name" value="POTRA"/>
    <property type="match status" value="1"/>
</dbReference>
<dbReference type="InterPro" id="IPR034746">
    <property type="entry name" value="POTRA"/>
</dbReference>
<dbReference type="EMBL" id="JARHUD010000010">
    <property type="protein sequence ID" value="MDF2097213.1"/>
    <property type="molecule type" value="Genomic_DNA"/>
</dbReference>
<dbReference type="PANTHER" id="PTHR35851:SF1">
    <property type="entry name" value="CELL DIVISION PROTEIN FTSQ"/>
    <property type="match status" value="1"/>
</dbReference>
<evidence type="ECO:0000256" key="1">
    <source>
        <dbReference type="ARBA" id="ARBA00004370"/>
    </source>
</evidence>
<reference evidence="12 13" key="1">
    <citation type="submission" date="2023-03" db="EMBL/GenBank/DDBJ databases">
        <title>Fodinicurvata sp. CAU 1616 isolated from sea sendiment.</title>
        <authorList>
            <person name="Kim W."/>
        </authorList>
    </citation>
    <scope>NUCLEOTIDE SEQUENCE [LARGE SCALE GENOMIC DNA]</scope>
    <source>
        <strain evidence="12 13">CAU 1616</strain>
    </source>
</reference>
<feature type="compositionally biased region" description="Basic residues" evidence="10">
    <location>
        <begin position="12"/>
        <end position="27"/>
    </location>
</feature>
<gene>
    <name evidence="9" type="primary">ftsQ</name>
    <name evidence="12" type="ORF">P2G67_14630</name>
</gene>
<dbReference type="PANTHER" id="PTHR35851">
    <property type="entry name" value="CELL DIVISION PROTEIN FTSQ"/>
    <property type="match status" value="1"/>
</dbReference>
<comment type="similarity">
    <text evidence="9">Belongs to the FtsQ/DivIB family. FtsQ subfamily.</text>
</comment>
<keyword evidence="5 9" id="KW-0812">Transmembrane</keyword>
<evidence type="ECO:0000256" key="7">
    <source>
        <dbReference type="ARBA" id="ARBA00023136"/>
    </source>
</evidence>
<evidence type="ECO:0000313" key="13">
    <source>
        <dbReference type="Proteomes" id="UP001215503"/>
    </source>
</evidence>
<proteinExistence type="inferred from homology"/>
<comment type="function">
    <text evidence="9">Essential cell division protein.</text>
</comment>
<evidence type="ECO:0000256" key="3">
    <source>
        <dbReference type="ARBA" id="ARBA00022519"/>
    </source>
</evidence>
<evidence type="ECO:0000256" key="9">
    <source>
        <dbReference type="HAMAP-Rule" id="MF_00911"/>
    </source>
</evidence>
<keyword evidence="7 9" id="KW-0472">Membrane</keyword>
<evidence type="ECO:0000256" key="6">
    <source>
        <dbReference type="ARBA" id="ARBA00022989"/>
    </source>
</evidence>
<comment type="subcellular location">
    <subcellularLocation>
        <location evidence="9">Cell inner membrane</location>
        <topology evidence="9">Single-pass type II membrane protein</topology>
    </subcellularLocation>
    <subcellularLocation>
        <location evidence="1">Membrane</location>
    </subcellularLocation>
    <text evidence="9">Localizes to the division septum.</text>
</comment>
<dbReference type="RefSeq" id="WP_275823992.1">
    <property type="nucleotide sequence ID" value="NZ_JARHUD010000010.1"/>
</dbReference>
<evidence type="ECO:0000259" key="11">
    <source>
        <dbReference type="PROSITE" id="PS51779"/>
    </source>
</evidence>
<dbReference type="Proteomes" id="UP001215503">
    <property type="component" value="Unassembled WGS sequence"/>
</dbReference>
<comment type="caution">
    <text evidence="12">The sequence shown here is derived from an EMBL/GenBank/DDBJ whole genome shotgun (WGS) entry which is preliminary data.</text>
</comment>
<dbReference type="HAMAP" id="MF_00911">
    <property type="entry name" value="FtsQ_subfam"/>
    <property type="match status" value="1"/>
</dbReference>
<dbReference type="InterPro" id="IPR013685">
    <property type="entry name" value="POTRA_FtsQ_type"/>
</dbReference>
<evidence type="ECO:0000256" key="2">
    <source>
        <dbReference type="ARBA" id="ARBA00022475"/>
    </source>
</evidence>
<keyword evidence="3 9" id="KW-0997">Cell inner membrane</keyword>
<keyword evidence="4 9" id="KW-0132">Cell division</keyword>
<keyword evidence="13" id="KW-1185">Reference proteome</keyword>
<feature type="domain" description="POTRA" evidence="11">
    <location>
        <begin position="82"/>
        <end position="150"/>
    </location>
</feature>